<dbReference type="Gene3D" id="1.10.238.10">
    <property type="entry name" value="EF-hand"/>
    <property type="match status" value="1"/>
</dbReference>
<evidence type="ECO:0000259" key="13">
    <source>
        <dbReference type="PROSITE" id="PS51384"/>
    </source>
</evidence>
<dbReference type="Proteomes" id="UP000265120">
    <property type="component" value="Chromosome 6"/>
</dbReference>
<feature type="transmembrane region" description="Helical" evidence="11">
    <location>
        <begin position="303"/>
        <end position="324"/>
    </location>
</feature>
<reference evidence="14" key="3">
    <citation type="submission" date="2025-09" db="UniProtKB">
        <authorList>
            <consortium name="Ensembl"/>
        </authorList>
    </citation>
    <scope>IDENTIFICATION</scope>
</reference>
<dbReference type="SFLD" id="SFLDG01169">
    <property type="entry name" value="NADPH_oxidase_subgroup_(NOX)"/>
    <property type="match status" value="1"/>
</dbReference>
<dbReference type="InterPro" id="IPR011992">
    <property type="entry name" value="EF-hand-dom_pair"/>
</dbReference>
<dbReference type="Gene3D" id="2.40.30.10">
    <property type="entry name" value="Translation factors"/>
    <property type="match status" value="1"/>
</dbReference>
<feature type="domain" description="EF-hand" evidence="12">
    <location>
        <begin position="39"/>
        <end position="74"/>
    </location>
</feature>
<dbReference type="Pfam" id="PF01794">
    <property type="entry name" value="Ferric_reduct"/>
    <property type="match status" value="1"/>
</dbReference>
<dbReference type="GO" id="GO:0006952">
    <property type="term" value="P:defense response"/>
    <property type="evidence" value="ECO:0007669"/>
    <property type="project" value="TreeGrafter"/>
</dbReference>
<evidence type="ECO:0000256" key="11">
    <source>
        <dbReference type="SAM" id="Phobius"/>
    </source>
</evidence>
<dbReference type="AlphaFoldDB" id="A0A3P8X2M5"/>
<dbReference type="InterPro" id="IPR017927">
    <property type="entry name" value="FAD-bd_FR_type"/>
</dbReference>
<dbReference type="GO" id="GO:0042554">
    <property type="term" value="P:superoxide anion generation"/>
    <property type="evidence" value="ECO:0007669"/>
    <property type="project" value="TreeGrafter"/>
</dbReference>
<evidence type="ECO:0000256" key="2">
    <source>
        <dbReference type="ARBA" id="ARBA00022630"/>
    </source>
</evidence>
<dbReference type="PROSITE" id="PS00018">
    <property type="entry name" value="EF_HAND_1"/>
    <property type="match status" value="1"/>
</dbReference>
<dbReference type="InterPro" id="IPR017938">
    <property type="entry name" value="Riboflavin_synthase-like_b-brl"/>
</dbReference>
<keyword evidence="7" id="KW-0521">NADP</keyword>
<keyword evidence="10 11" id="KW-0472">Membrane</keyword>
<dbReference type="PROSITE" id="PS51384">
    <property type="entry name" value="FAD_FR"/>
    <property type="match status" value="1"/>
</dbReference>
<dbReference type="InterPro" id="IPR002048">
    <property type="entry name" value="EF_hand_dom"/>
</dbReference>
<organism evidence="14 15">
    <name type="scientific">Cynoglossus semilaevis</name>
    <name type="common">Tongue sole</name>
    <dbReference type="NCBI Taxonomy" id="244447"/>
    <lineage>
        <taxon>Eukaryota</taxon>
        <taxon>Metazoa</taxon>
        <taxon>Chordata</taxon>
        <taxon>Craniata</taxon>
        <taxon>Vertebrata</taxon>
        <taxon>Euteleostomi</taxon>
        <taxon>Actinopterygii</taxon>
        <taxon>Neopterygii</taxon>
        <taxon>Teleostei</taxon>
        <taxon>Neoteleostei</taxon>
        <taxon>Acanthomorphata</taxon>
        <taxon>Carangaria</taxon>
        <taxon>Pleuronectiformes</taxon>
        <taxon>Pleuronectoidei</taxon>
        <taxon>Cynoglossidae</taxon>
        <taxon>Cynoglossinae</taxon>
        <taxon>Cynoglossus</taxon>
    </lineage>
</organism>
<dbReference type="Ensembl" id="ENSCSET00000034350.1">
    <property type="protein sequence ID" value="ENSCSEP00000033913.1"/>
    <property type="gene ID" value="ENSCSEG00000021742.1"/>
</dbReference>
<reference evidence="14" key="2">
    <citation type="submission" date="2025-08" db="UniProtKB">
        <authorList>
            <consortium name="Ensembl"/>
        </authorList>
    </citation>
    <scope>IDENTIFICATION</scope>
</reference>
<dbReference type="PANTHER" id="PTHR11972:SF58">
    <property type="entry name" value="NADPH OXIDASE 5"/>
    <property type="match status" value="1"/>
</dbReference>
<accession>A0A3P8X2M5</accession>
<dbReference type="GO" id="GO:0005509">
    <property type="term" value="F:calcium ion binding"/>
    <property type="evidence" value="ECO:0007669"/>
    <property type="project" value="InterPro"/>
</dbReference>
<evidence type="ECO:0000313" key="14">
    <source>
        <dbReference type="Ensembl" id="ENSCSEP00000033913.1"/>
    </source>
</evidence>
<evidence type="ECO:0000256" key="9">
    <source>
        <dbReference type="ARBA" id="ARBA00023002"/>
    </source>
</evidence>
<evidence type="ECO:0000256" key="10">
    <source>
        <dbReference type="ARBA" id="ARBA00023136"/>
    </source>
</evidence>
<keyword evidence="4" id="KW-0479">Metal-binding</keyword>
<dbReference type="InterPro" id="IPR013130">
    <property type="entry name" value="Fe3_Rdtase_TM_dom"/>
</dbReference>
<comment type="subcellular location">
    <subcellularLocation>
        <location evidence="1">Membrane</location>
        <topology evidence="1">Multi-pass membrane protein</topology>
    </subcellularLocation>
</comment>
<dbReference type="PROSITE" id="PS50222">
    <property type="entry name" value="EF_HAND_2"/>
    <property type="match status" value="2"/>
</dbReference>
<keyword evidence="2" id="KW-0285">Flavoprotein</keyword>
<feature type="domain" description="FAD-binding FR-type" evidence="13">
    <location>
        <begin position="426"/>
        <end position="562"/>
    </location>
</feature>
<evidence type="ECO:0000256" key="7">
    <source>
        <dbReference type="ARBA" id="ARBA00022857"/>
    </source>
</evidence>
<keyword evidence="9" id="KW-0560">Oxidoreductase</keyword>
<dbReference type="SUPFAM" id="SSF63380">
    <property type="entry name" value="Riboflavin synthase domain-like"/>
    <property type="match status" value="1"/>
</dbReference>
<feature type="transmembrane region" description="Helical" evidence="11">
    <location>
        <begin position="226"/>
        <end position="245"/>
    </location>
</feature>
<dbReference type="GO" id="GO:0043020">
    <property type="term" value="C:NADPH oxidase complex"/>
    <property type="evidence" value="ECO:0007669"/>
    <property type="project" value="TreeGrafter"/>
</dbReference>
<dbReference type="SUPFAM" id="SSF52343">
    <property type="entry name" value="Ferredoxin reductase-like, C-terminal NADP-linked domain"/>
    <property type="match status" value="1"/>
</dbReference>
<feature type="transmembrane region" description="Helical" evidence="11">
    <location>
        <begin position="251"/>
        <end position="276"/>
    </location>
</feature>
<dbReference type="InterPro" id="IPR039261">
    <property type="entry name" value="FNR_nucleotide-bd"/>
</dbReference>
<proteinExistence type="predicted"/>
<protein>
    <submittedName>
        <fullName evidence="14">NADPH oxidase 5</fullName>
    </submittedName>
</protein>
<dbReference type="Pfam" id="PF13202">
    <property type="entry name" value="EF-hand_5"/>
    <property type="match status" value="1"/>
</dbReference>
<reference evidence="14 15" key="1">
    <citation type="journal article" date="2014" name="Nat. Genet.">
        <title>Whole-genome sequence of a flatfish provides insights into ZW sex chromosome evolution and adaptation to a benthic lifestyle.</title>
        <authorList>
            <person name="Chen S."/>
            <person name="Zhang G."/>
            <person name="Shao C."/>
            <person name="Huang Q."/>
            <person name="Liu G."/>
            <person name="Zhang P."/>
            <person name="Song W."/>
            <person name="An N."/>
            <person name="Chalopin D."/>
            <person name="Volff J.N."/>
            <person name="Hong Y."/>
            <person name="Li Q."/>
            <person name="Sha Z."/>
            <person name="Zhou H."/>
            <person name="Xie M."/>
            <person name="Yu Q."/>
            <person name="Liu Y."/>
            <person name="Xiang H."/>
            <person name="Wang N."/>
            <person name="Wu K."/>
            <person name="Yang C."/>
            <person name="Zhou Q."/>
            <person name="Liao X."/>
            <person name="Yang L."/>
            <person name="Hu Q."/>
            <person name="Zhang J."/>
            <person name="Meng L."/>
            <person name="Jin L."/>
            <person name="Tian Y."/>
            <person name="Lian J."/>
            <person name="Yang J."/>
            <person name="Miao G."/>
            <person name="Liu S."/>
            <person name="Liang Z."/>
            <person name="Yan F."/>
            <person name="Li Y."/>
            <person name="Sun B."/>
            <person name="Zhang H."/>
            <person name="Zhang J."/>
            <person name="Zhu Y."/>
            <person name="Du M."/>
            <person name="Zhao Y."/>
            <person name="Schartl M."/>
            <person name="Tang Q."/>
            <person name="Wang J."/>
        </authorList>
    </citation>
    <scope>NUCLEOTIDE SEQUENCE</scope>
</reference>
<keyword evidence="5" id="KW-0274">FAD</keyword>
<name>A0A3P8X2M5_CYNSE</name>
<keyword evidence="3 11" id="KW-0812">Transmembrane</keyword>
<sequence>MSSEEDARWLDWVTKQFEIIAGDDKEISLDEFKTALKVKESFFAERFFALFDSDGSCSISLDELLEALDLLIHGSEADKLRFLFQVYDVDGQHTHTHTHMLVNPCGWLGLFLDTALTPALLTGSGSIDPDELRIVLKSCLRESAISLPEEKLDDLTLALFESADKDNSGAITFEELKAELEAFPEVMENLTISAANWLKPPDMEQKKRQTPRYLTRVYWQNNSRKLLFLCLYACVSLLLFISAILQHSQHGAWYMVAKGCGQCLNFNCTFVMVLMLRRCLTWLRATWVVRVLPLDQNILLHQIVGYAILGFTLVHTTAHIFNFVQMSETSEYSLWEYVFTTRPGIGWVQGTASVTGVVLQVLICLMVVCSMTFVRRSGHFEVFYWSHLSYIWVWALLMVHCANFWKWFVVPGLAFLLEKIVGIAVSRMGGLYIVEVNLLPSKVTHLVIKRPQFFHFKPGDYVYINIPVIAKYEWHPFTISSAPEKSDTLWLHIRSMGQWTNRLYEYFREPQTQNVSPKRLATSLRNHRHALRAQGSATFGENHRFCNIKCYVDGPYGTPTRQIFTSEHAVLIGAGIGITPFASILQSIIYRCRKQNCPNCNYSWCENIKDSDMKLRKVDFIWINRDQKSFEWFVSLLTKLEMDQADEEPEGRFLEMHMYMTSALSKNDMKAIGLQMALDLLAKKEKRDSITGLRTRTQPGRPEWGKVFQKVSEEKKGKVHVFYCGAPALAKVIKAQCENFGFNFYKENF</sequence>
<evidence type="ECO:0000256" key="5">
    <source>
        <dbReference type="ARBA" id="ARBA00022827"/>
    </source>
</evidence>
<dbReference type="InterPro" id="IPR013121">
    <property type="entry name" value="Fe_red_NAD-bd_6"/>
</dbReference>
<dbReference type="Pfam" id="PF08030">
    <property type="entry name" value="NAD_binding_6"/>
    <property type="match status" value="1"/>
</dbReference>
<evidence type="ECO:0000256" key="4">
    <source>
        <dbReference type="ARBA" id="ARBA00022723"/>
    </source>
</evidence>
<dbReference type="SUPFAM" id="SSF47473">
    <property type="entry name" value="EF-hand"/>
    <property type="match status" value="1"/>
</dbReference>
<dbReference type="FunFam" id="3.40.50.80:FF:000012">
    <property type="entry name" value="NADPH oxidase, isoform B"/>
    <property type="match status" value="1"/>
</dbReference>
<dbReference type="SMART" id="SM00054">
    <property type="entry name" value="EFh"/>
    <property type="match status" value="2"/>
</dbReference>
<dbReference type="InterPro" id="IPR018247">
    <property type="entry name" value="EF_Hand_1_Ca_BS"/>
</dbReference>
<evidence type="ECO:0000259" key="12">
    <source>
        <dbReference type="PROSITE" id="PS50222"/>
    </source>
</evidence>
<dbReference type="SFLD" id="SFLDS00052">
    <property type="entry name" value="Ferric_Reductase_Domain"/>
    <property type="match status" value="1"/>
</dbReference>
<dbReference type="Gene3D" id="3.40.50.80">
    <property type="entry name" value="Nucleotide-binding domain of ferredoxin-NADP reductase (FNR) module"/>
    <property type="match status" value="1"/>
</dbReference>
<dbReference type="FunFam" id="2.40.30.10:FF:000056">
    <property type="entry name" value="NADPH oxidase 5"/>
    <property type="match status" value="1"/>
</dbReference>
<feature type="domain" description="EF-hand" evidence="12">
    <location>
        <begin position="151"/>
        <end position="186"/>
    </location>
</feature>
<dbReference type="PANTHER" id="PTHR11972">
    <property type="entry name" value="NADPH OXIDASE"/>
    <property type="match status" value="1"/>
</dbReference>
<evidence type="ECO:0000256" key="3">
    <source>
        <dbReference type="ARBA" id="ARBA00022692"/>
    </source>
</evidence>
<evidence type="ECO:0000313" key="15">
    <source>
        <dbReference type="Proteomes" id="UP000265120"/>
    </source>
</evidence>
<evidence type="ECO:0000256" key="1">
    <source>
        <dbReference type="ARBA" id="ARBA00004141"/>
    </source>
</evidence>
<dbReference type="Pfam" id="PF08022">
    <property type="entry name" value="FAD_binding_8"/>
    <property type="match status" value="1"/>
</dbReference>
<evidence type="ECO:0000256" key="8">
    <source>
        <dbReference type="ARBA" id="ARBA00022989"/>
    </source>
</evidence>
<dbReference type="SFLD" id="SFLDG01168">
    <property type="entry name" value="Ferric_reductase_subgroup_(FRE"/>
    <property type="match status" value="1"/>
</dbReference>
<keyword evidence="8 11" id="KW-1133">Transmembrane helix</keyword>
<feature type="transmembrane region" description="Helical" evidence="11">
    <location>
        <begin position="344"/>
        <end position="369"/>
    </location>
</feature>
<feature type="transmembrane region" description="Helical" evidence="11">
    <location>
        <begin position="390"/>
        <end position="408"/>
    </location>
</feature>
<dbReference type="CDD" id="cd06186">
    <property type="entry name" value="NOX_Duox_like_FAD_NADP"/>
    <property type="match status" value="1"/>
</dbReference>
<dbReference type="InterPro" id="IPR050369">
    <property type="entry name" value="RBOH/FRE"/>
</dbReference>
<dbReference type="CDD" id="cd00051">
    <property type="entry name" value="EFh"/>
    <property type="match status" value="1"/>
</dbReference>
<dbReference type="GO" id="GO:0016175">
    <property type="term" value="F:superoxide-generating NAD(P)H oxidase activity"/>
    <property type="evidence" value="ECO:0007669"/>
    <property type="project" value="TreeGrafter"/>
</dbReference>
<keyword evidence="15" id="KW-1185">Reference proteome</keyword>
<keyword evidence="6" id="KW-0106">Calcium</keyword>
<dbReference type="GeneTree" id="ENSGT00940000162591"/>
<dbReference type="InterPro" id="IPR013112">
    <property type="entry name" value="FAD-bd_8"/>
</dbReference>
<evidence type="ECO:0000256" key="6">
    <source>
        <dbReference type="ARBA" id="ARBA00022837"/>
    </source>
</evidence>